<evidence type="ECO:0000313" key="3">
    <source>
        <dbReference type="EMBL" id="SNB71480.1"/>
    </source>
</evidence>
<keyword evidence="4" id="KW-1185">Reference proteome</keyword>
<dbReference type="EMBL" id="FXUV02000028">
    <property type="protein sequence ID" value="SNB71480.1"/>
    <property type="molecule type" value="Genomic_DNA"/>
</dbReference>
<feature type="signal peptide" evidence="1">
    <location>
        <begin position="1"/>
        <end position="17"/>
    </location>
</feature>
<dbReference type="RefSeq" id="WP_095062701.1">
    <property type="nucleotide sequence ID" value="NZ_CP123447.1"/>
</dbReference>
<gene>
    <name evidence="3" type="ORF">KEBURONENSIS_01405</name>
    <name evidence="2" type="ORF">KEBURONENSIS_01424</name>
</gene>
<reference evidence="3 4" key="2">
    <citation type="submission" date="2017-06" db="EMBL/GenBank/DDBJ databases">
        <authorList>
            <person name="Kim H.J."/>
            <person name="Triplett B.A."/>
        </authorList>
    </citation>
    <scope>NUCLEOTIDE SEQUENCE [LARGE SCALE GENOMIC DNA]</scope>
    <source>
        <strain evidence="3">Kingella_eburonensis</strain>
    </source>
</reference>
<proteinExistence type="predicted"/>
<evidence type="ECO:0000256" key="1">
    <source>
        <dbReference type="SAM" id="SignalP"/>
    </source>
</evidence>
<protein>
    <recommendedName>
        <fullName evidence="5">Lipoprotein</fullName>
    </recommendedName>
</protein>
<sequence>MKKVTLCLVLGALLGLAACDQRPNGSVQKQFAQACVQSALEDHADAASDPRNQETAKQVCGCVYEEGKKNYQGKQSWEEALAVYFATPEKADPKLLRVNDNAIRACVKKLSPKLAASEPKK</sequence>
<evidence type="ECO:0000313" key="4">
    <source>
        <dbReference type="Proteomes" id="UP000215450"/>
    </source>
</evidence>
<accession>A0A238HFM0</accession>
<keyword evidence="1" id="KW-0732">Signal</keyword>
<organism evidence="2">
    <name type="scientific">Kingella negevensis</name>
    <dbReference type="NCBI Taxonomy" id="1522312"/>
    <lineage>
        <taxon>Bacteria</taxon>
        <taxon>Pseudomonadati</taxon>
        <taxon>Pseudomonadota</taxon>
        <taxon>Betaproteobacteria</taxon>
        <taxon>Neisseriales</taxon>
        <taxon>Neisseriaceae</taxon>
        <taxon>Kingella</taxon>
    </lineage>
</organism>
<dbReference type="STRING" id="1522312.GCA_900177895_00157"/>
<feature type="chain" id="PRO_5015075154" description="Lipoprotein" evidence="1">
    <location>
        <begin position="18"/>
        <end position="121"/>
    </location>
</feature>
<dbReference type="EMBL" id="FXUV01000024">
    <property type="protein sequence ID" value="SMQ12523.1"/>
    <property type="molecule type" value="Genomic_DNA"/>
</dbReference>
<dbReference type="Proteomes" id="UP000215450">
    <property type="component" value="Unassembled WGS sequence"/>
</dbReference>
<reference evidence="2" key="1">
    <citation type="submission" date="2017-05" db="EMBL/GenBank/DDBJ databases">
        <authorList>
            <person name="Song R."/>
            <person name="Chenine A.L."/>
            <person name="Ruprecht R.M."/>
        </authorList>
    </citation>
    <scope>NUCLEOTIDE SEQUENCE</scope>
    <source>
        <strain evidence="2">Kingella_eburonensis</strain>
    </source>
</reference>
<evidence type="ECO:0000313" key="2">
    <source>
        <dbReference type="EMBL" id="SMQ12523.1"/>
    </source>
</evidence>
<evidence type="ECO:0008006" key="5">
    <source>
        <dbReference type="Google" id="ProtNLM"/>
    </source>
</evidence>
<dbReference type="AlphaFoldDB" id="A0A238HFM0"/>
<name>A0A238HFM0_9NEIS</name>
<dbReference type="PROSITE" id="PS51257">
    <property type="entry name" value="PROKAR_LIPOPROTEIN"/>
    <property type="match status" value="1"/>
</dbReference>